<proteinExistence type="predicted"/>
<dbReference type="Proteomes" id="UP000229816">
    <property type="component" value="Unassembled WGS sequence"/>
</dbReference>
<evidence type="ECO:0000256" key="1">
    <source>
        <dbReference type="ARBA" id="ARBA00004141"/>
    </source>
</evidence>
<dbReference type="AlphaFoldDB" id="A0A2M8ET25"/>
<evidence type="ECO:0000313" key="7">
    <source>
        <dbReference type="Proteomes" id="UP000229816"/>
    </source>
</evidence>
<feature type="transmembrane region" description="Helical" evidence="5">
    <location>
        <begin position="88"/>
        <end position="110"/>
    </location>
</feature>
<dbReference type="CDD" id="cd13963">
    <property type="entry name" value="PT_UbiA_2"/>
    <property type="match status" value="1"/>
</dbReference>
<name>A0A2M8ET25_9BACT</name>
<keyword evidence="2 5" id="KW-0812">Transmembrane</keyword>
<evidence type="ECO:0000256" key="2">
    <source>
        <dbReference type="ARBA" id="ARBA00022692"/>
    </source>
</evidence>
<dbReference type="Gene3D" id="1.10.357.140">
    <property type="entry name" value="UbiA prenyltransferase"/>
    <property type="match status" value="1"/>
</dbReference>
<dbReference type="GO" id="GO:0016757">
    <property type="term" value="F:glycosyltransferase activity"/>
    <property type="evidence" value="ECO:0007669"/>
    <property type="project" value="UniProtKB-KW"/>
</dbReference>
<feature type="transmembrane region" description="Helical" evidence="5">
    <location>
        <begin position="245"/>
        <end position="268"/>
    </location>
</feature>
<gene>
    <name evidence="6" type="ORF">CO054_01060</name>
</gene>
<dbReference type="Pfam" id="PF01040">
    <property type="entry name" value="UbiA"/>
    <property type="match status" value="1"/>
</dbReference>
<dbReference type="InterPro" id="IPR000537">
    <property type="entry name" value="UbiA_prenyltransferase"/>
</dbReference>
<dbReference type="GO" id="GO:0016765">
    <property type="term" value="F:transferase activity, transferring alkyl or aryl (other than methyl) groups"/>
    <property type="evidence" value="ECO:0007669"/>
    <property type="project" value="InterPro"/>
</dbReference>
<comment type="caution">
    <text evidence="6">The sequence shown here is derived from an EMBL/GenBank/DDBJ whole genome shotgun (WGS) entry which is preliminary data.</text>
</comment>
<accession>A0A2M8ET25</accession>
<feature type="transmembrane region" description="Helical" evidence="5">
    <location>
        <begin position="131"/>
        <end position="150"/>
    </location>
</feature>
<reference evidence="7" key="1">
    <citation type="submission" date="2017-09" db="EMBL/GenBank/DDBJ databases">
        <title>Depth-based differentiation of microbial function through sediment-hosted aquifers and enrichment of novel symbionts in the deep terrestrial subsurface.</title>
        <authorList>
            <person name="Probst A.J."/>
            <person name="Ladd B."/>
            <person name="Jarett J.K."/>
            <person name="Geller-Mcgrath D.E."/>
            <person name="Sieber C.M.K."/>
            <person name="Emerson J.B."/>
            <person name="Anantharaman K."/>
            <person name="Thomas B.C."/>
            <person name="Malmstrom R."/>
            <person name="Stieglmeier M."/>
            <person name="Klingl A."/>
            <person name="Woyke T."/>
            <person name="Ryan C.M."/>
            <person name="Banfield J.F."/>
        </authorList>
    </citation>
    <scope>NUCLEOTIDE SEQUENCE [LARGE SCALE GENOMIC DNA]</scope>
</reference>
<dbReference type="GO" id="GO:0016020">
    <property type="term" value="C:membrane"/>
    <property type="evidence" value="ECO:0007669"/>
    <property type="project" value="UniProtKB-SubCell"/>
</dbReference>
<feature type="transmembrane region" description="Helical" evidence="5">
    <location>
        <begin position="32"/>
        <end position="53"/>
    </location>
</feature>
<keyword evidence="6" id="KW-0808">Transferase</keyword>
<comment type="subcellular location">
    <subcellularLocation>
        <location evidence="1">Membrane</location>
        <topology evidence="1">Multi-pass membrane protein</topology>
    </subcellularLocation>
</comment>
<keyword evidence="6" id="KW-0328">Glycosyltransferase</keyword>
<keyword evidence="3 5" id="KW-1133">Transmembrane helix</keyword>
<feature type="transmembrane region" description="Helical" evidence="5">
    <location>
        <begin position="337"/>
        <end position="356"/>
    </location>
</feature>
<keyword evidence="4 5" id="KW-0472">Membrane</keyword>
<evidence type="ECO:0000313" key="6">
    <source>
        <dbReference type="EMBL" id="PJC28260.1"/>
    </source>
</evidence>
<feature type="transmembrane region" description="Helical" evidence="5">
    <location>
        <begin position="65"/>
        <end position="82"/>
    </location>
</feature>
<protein>
    <submittedName>
        <fullName evidence="6">Decaprenyl-phosphate phosphoribosyltransferase</fullName>
    </submittedName>
</protein>
<evidence type="ECO:0000256" key="3">
    <source>
        <dbReference type="ARBA" id="ARBA00022989"/>
    </source>
</evidence>
<dbReference type="EMBL" id="PFSF01000023">
    <property type="protein sequence ID" value="PJC28260.1"/>
    <property type="molecule type" value="Genomic_DNA"/>
</dbReference>
<evidence type="ECO:0000256" key="4">
    <source>
        <dbReference type="ARBA" id="ARBA00023136"/>
    </source>
</evidence>
<sequence>MALGKTQNSRFLLANNGNFGYFSFKFAKSSEILYNCYVSSYYWGATFVVQFLLALFKSIRPRQALKNLSLFAPLVFSGNLFVQKKFLTVVWTTIIFTILASSIYLINDIFDLPKDRLHPFKKNRPIASGKLPIPVALFIAIAGIFISLYLAYWQNFFFFLAEFTYLVLQLVYTLVLKNIIVLDVISIAGGFVLRVYAGALAINVHMNVWFLLCVVSLALFLAVGKRRAELAVLTEKLAASHRKTLTFYTPTLLDSYLSMFANSAWLAYALFTFFAPPPPIGARLPFLAVLPLTLAGINKWLMLTIPIVIYGIMRYMNIIYQGSRAESPETVLLGDKPLLATVLIWGLMVVGILYGVKP</sequence>
<feature type="transmembrane region" description="Helical" evidence="5">
    <location>
        <begin position="288"/>
        <end position="316"/>
    </location>
</feature>
<feature type="transmembrane region" description="Helical" evidence="5">
    <location>
        <begin position="208"/>
        <end position="224"/>
    </location>
</feature>
<dbReference type="InterPro" id="IPR044878">
    <property type="entry name" value="UbiA_sf"/>
</dbReference>
<organism evidence="6 7">
    <name type="scientific">Candidatus Shapirobacteria bacterium CG_4_9_14_0_2_um_filter_39_11</name>
    <dbReference type="NCBI Taxonomy" id="1974478"/>
    <lineage>
        <taxon>Bacteria</taxon>
        <taxon>Candidatus Shapironibacteriota</taxon>
    </lineage>
</organism>
<evidence type="ECO:0000256" key="5">
    <source>
        <dbReference type="SAM" id="Phobius"/>
    </source>
</evidence>